<dbReference type="Pfam" id="PF00015">
    <property type="entry name" value="MCPsignal"/>
    <property type="match status" value="1"/>
</dbReference>
<evidence type="ECO:0000313" key="8">
    <source>
        <dbReference type="Proteomes" id="UP000295718"/>
    </source>
</evidence>
<feature type="domain" description="Methyl-accepting transducer" evidence="5">
    <location>
        <begin position="278"/>
        <end position="529"/>
    </location>
</feature>
<keyword evidence="8" id="KW-1185">Reference proteome</keyword>
<keyword evidence="1 3" id="KW-0807">Transducer</keyword>
<feature type="transmembrane region" description="Helical" evidence="4">
    <location>
        <begin position="193"/>
        <end position="213"/>
    </location>
</feature>
<organism evidence="7 8">
    <name type="scientific">Kineothrix alysoides</name>
    <dbReference type="NCBI Taxonomy" id="1469948"/>
    <lineage>
        <taxon>Bacteria</taxon>
        <taxon>Bacillati</taxon>
        <taxon>Bacillota</taxon>
        <taxon>Clostridia</taxon>
        <taxon>Lachnospirales</taxon>
        <taxon>Lachnospiraceae</taxon>
        <taxon>Kineothrix</taxon>
    </lineage>
</organism>
<dbReference type="InterPro" id="IPR003660">
    <property type="entry name" value="HAMP_dom"/>
</dbReference>
<reference evidence="7 8" key="1">
    <citation type="submission" date="2019-03" db="EMBL/GenBank/DDBJ databases">
        <title>Genomic Encyclopedia of Type Strains, Phase IV (KMG-IV): sequencing the most valuable type-strain genomes for metagenomic binning, comparative biology and taxonomic classification.</title>
        <authorList>
            <person name="Goeker M."/>
        </authorList>
    </citation>
    <scope>NUCLEOTIDE SEQUENCE [LARGE SCALE GENOMIC DNA]</scope>
    <source>
        <strain evidence="7 8">DSM 100556</strain>
    </source>
</reference>
<feature type="domain" description="HAMP" evidence="6">
    <location>
        <begin position="215"/>
        <end position="273"/>
    </location>
</feature>
<keyword evidence="4" id="KW-0472">Membrane</keyword>
<dbReference type="EMBL" id="SLUO01000017">
    <property type="protein sequence ID" value="TCL54970.1"/>
    <property type="molecule type" value="Genomic_DNA"/>
</dbReference>
<name>A0A4R1QWW2_9FIRM</name>
<dbReference type="GO" id="GO:0006935">
    <property type="term" value="P:chemotaxis"/>
    <property type="evidence" value="ECO:0007669"/>
    <property type="project" value="InterPro"/>
</dbReference>
<evidence type="ECO:0000256" key="1">
    <source>
        <dbReference type="ARBA" id="ARBA00023224"/>
    </source>
</evidence>
<dbReference type="GO" id="GO:0016020">
    <property type="term" value="C:membrane"/>
    <property type="evidence" value="ECO:0007669"/>
    <property type="project" value="InterPro"/>
</dbReference>
<evidence type="ECO:0000256" key="2">
    <source>
        <dbReference type="ARBA" id="ARBA00029447"/>
    </source>
</evidence>
<keyword evidence="4" id="KW-1133">Transmembrane helix</keyword>
<dbReference type="OrthoDB" id="9760371at2"/>
<dbReference type="AlphaFoldDB" id="A0A4R1QWW2"/>
<comment type="similarity">
    <text evidence="2">Belongs to the methyl-accepting chemotaxis (MCP) protein family.</text>
</comment>
<dbReference type="CDD" id="cd06225">
    <property type="entry name" value="HAMP"/>
    <property type="match status" value="1"/>
</dbReference>
<dbReference type="SMART" id="SM00283">
    <property type="entry name" value="MA"/>
    <property type="match status" value="1"/>
</dbReference>
<dbReference type="GO" id="GO:0004888">
    <property type="term" value="F:transmembrane signaling receptor activity"/>
    <property type="evidence" value="ECO:0007669"/>
    <property type="project" value="InterPro"/>
</dbReference>
<dbReference type="InterPro" id="IPR004090">
    <property type="entry name" value="Chemotax_Me-accpt_rcpt"/>
</dbReference>
<dbReference type="RefSeq" id="WP_031392543.1">
    <property type="nucleotide sequence ID" value="NZ_JPNB01000003.1"/>
</dbReference>
<dbReference type="PROSITE" id="PS50111">
    <property type="entry name" value="CHEMOTAXIS_TRANSDUC_2"/>
    <property type="match status" value="1"/>
</dbReference>
<dbReference type="SMART" id="SM00304">
    <property type="entry name" value="HAMP"/>
    <property type="match status" value="1"/>
</dbReference>
<dbReference type="PROSITE" id="PS50885">
    <property type="entry name" value="HAMP"/>
    <property type="match status" value="1"/>
</dbReference>
<dbReference type="GO" id="GO:0007165">
    <property type="term" value="P:signal transduction"/>
    <property type="evidence" value="ECO:0007669"/>
    <property type="project" value="UniProtKB-KW"/>
</dbReference>
<proteinExistence type="inferred from homology"/>
<dbReference type="PRINTS" id="PR00260">
    <property type="entry name" value="CHEMTRNSDUCR"/>
</dbReference>
<dbReference type="STRING" id="1469948.GCA_000732725_03922"/>
<dbReference type="Proteomes" id="UP000295718">
    <property type="component" value="Unassembled WGS sequence"/>
</dbReference>
<dbReference type="Pfam" id="PF00672">
    <property type="entry name" value="HAMP"/>
    <property type="match status" value="1"/>
</dbReference>
<protein>
    <submittedName>
        <fullName evidence="7">Methyl-accepting chemotaxis protein</fullName>
    </submittedName>
</protein>
<dbReference type="PANTHER" id="PTHR32089">
    <property type="entry name" value="METHYL-ACCEPTING CHEMOTAXIS PROTEIN MCPB"/>
    <property type="match status" value="1"/>
</dbReference>
<evidence type="ECO:0000256" key="4">
    <source>
        <dbReference type="SAM" id="Phobius"/>
    </source>
</evidence>
<evidence type="ECO:0000256" key="3">
    <source>
        <dbReference type="PROSITE-ProRule" id="PRU00284"/>
    </source>
</evidence>
<dbReference type="SUPFAM" id="SSF58104">
    <property type="entry name" value="Methyl-accepting chemotaxis protein (MCP) signaling domain"/>
    <property type="match status" value="1"/>
</dbReference>
<dbReference type="InterPro" id="IPR004089">
    <property type="entry name" value="MCPsignal_dom"/>
</dbReference>
<keyword evidence="4" id="KW-0812">Transmembrane</keyword>
<evidence type="ECO:0000313" key="7">
    <source>
        <dbReference type="EMBL" id="TCL54970.1"/>
    </source>
</evidence>
<dbReference type="PANTHER" id="PTHR32089:SF112">
    <property type="entry name" value="LYSOZYME-LIKE PROTEIN-RELATED"/>
    <property type="match status" value="1"/>
</dbReference>
<sequence length="581" mass="63180">MRKSIVSRILFILVFLTGLFVVNTALSGVTNSQVRLSSDLISDSFLSLEYNQVNLVKGMDGINLSIKSYLLANAEGSGKEAAQEIQESAQRSGDVVSDIAAICEEFSDKAMNTALMEAYEPYYKAMDSYLQQVSVIAGYIENEDRASVEVEYEILEKLFANMTDAEKGFQKVLDLSIEHETELIHSRVTRSTVIIWVMASLFILSAGAAFFICMKTIIRPLKTTKDDLNSIIEKLEAGEGDLTVRIGCSSKDEIGQIVKGINSFLDALQRAMLSIKSGSHTIQGTTQIINNHILECKDSASDISGALNEMSASMEEISATLQNMDGAAQNVLQASNTMEESARSGSLQVGNIVTRAQAVSAQAEESKERTKDILKQIGGRMEASIEKSRSVEKINELTEAILGISSQTNLLALNASIEAARAGNAGKGFAIVAEEIRKLAENTRNIAGDIQTTNTIVVDSVKELAYNSDEIMSYITEIILEDYAEFAAITGGYKEDTRAINEMLSGFEDKSQELRETASHMAEGLSGITIAVEESVKAVVQSNEDTNILFSSITTISDEAARNLETVNTLSGEVNKFKKVE</sequence>
<comment type="caution">
    <text evidence="7">The sequence shown here is derived from an EMBL/GenBank/DDBJ whole genome shotgun (WGS) entry which is preliminary data.</text>
</comment>
<accession>A0A4R1QWW2</accession>
<gene>
    <name evidence="7" type="ORF">EDD76_1175</name>
</gene>
<evidence type="ECO:0000259" key="6">
    <source>
        <dbReference type="PROSITE" id="PS50885"/>
    </source>
</evidence>
<evidence type="ECO:0000259" key="5">
    <source>
        <dbReference type="PROSITE" id="PS50111"/>
    </source>
</evidence>
<dbReference type="Gene3D" id="1.10.287.950">
    <property type="entry name" value="Methyl-accepting chemotaxis protein"/>
    <property type="match status" value="1"/>
</dbReference>